<evidence type="ECO:0000256" key="2">
    <source>
        <dbReference type="SAM" id="MobiDB-lite"/>
    </source>
</evidence>
<feature type="chain" id="PRO_5041661008" description="C2H2-type domain-containing protein" evidence="3">
    <location>
        <begin position="20"/>
        <end position="104"/>
    </location>
</feature>
<dbReference type="Proteomes" id="UP000011086">
    <property type="component" value="Unassembled WGS sequence"/>
</dbReference>
<accession>A0AA97NNE1</accession>
<dbReference type="InterPro" id="IPR013087">
    <property type="entry name" value="Znf_C2H2_type"/>
</dbReference>
<sequence length="104" mass="11346">MQIFNIVQVLGLLAVGASALPTPANVGAVQPVEGSQLQARSSNFYSAGWTQYPSANSGYPSNSASTYYYKCNHCGKHTKEESQQKYHQENSHKGKESNYSEVQA</sequence>
<gene>
    <name evidence="5" type="ORF">OOU_Y34scaffold00969g50</name>
</gene>
<dbReference type="EMBL" id="JH793200">
    <property type="protein sequence ID" value="ELQ33365.1"/>
    <property type="molecule type" value="Genomic_DNA"/>
</dbReference>
<proteinExistence type="predicted"/>
<feature type="region of interest" description="Disordered" evidence="2">
    <location>
        <begin position="79"/>
        <end position="104"/>
    </location>
</feature>
<keyword evidence="1" id="KW-0479">Metal-binding</keyword>
<keyword evidence="3" id="KW-0732">Signal</keyword>
<evidence type="ECO:0000259" key="4">
    <source>
        <dbReference type="PROSITE" id="PS50157"/>
    </source>
</evidence>
<organism evidence="5">
    <name type="scientific">Pyricularia oryzae (strain Y34)</name>
    <name type="common">Rice blast fungus</name>
    <name type="synonym">Magnaporthe oryzae</name>
    <dbReference type="NCBI Taxonomy" id="1143189"/>
    <lineage>
        <taxon>Eukaryota</taxon>
        <taxon>Fungi</taxon>
        <taxon>Dikarya</taxon>
        <taxon>Ascomycota</taxon>
        <taxon>Pezizomycotina</taxon>
        <taxon>Sordariomycetes</taxon>
        <taxon>Sordariomycetidae</taxon>
        <taxon>Magnaporthales</taxon>
        <taxon>Pyriculariaceae</taxon>
        <taxon>Pyricularia</taxon>
    </lineage>
</organism>
<feature type="signal peptide" evidence="3">
    <location>
        <begin position="1"/>
        <end position="19"/>
    </location>
</feature>
<feature type="domain" description="C2H2-type" evidence="4">
    <location>
        <begin position="69"/>
        <end position="97"/>
    </location>
</feature>
<evidence type="ECO:0000256" key="3">
    <source>
        <dbReference type="SAM" id="SignalP"/>
    </source>
</evidence>
<evidence type="ECO:0000313" key="5">
    <source>
        <dbReference type="EMBL" id="ELQ33365.1"/>
    </source>
</evidence>
<keyword evidence="1" id="KW-0862">Zinc</keyword>
<name>A0AA97NNE1_PYRO3</name>
<dbReference type="GO" id="GO:0008270">
    <property type="term" value="F:zinc ion binding"/>
    <property type="evidence" value="ECO:0007669"/>
    <property type="project" value="UniProtKB-KW"/>
</dbReference>
<reference evidence="5" key="1">
    <citation type="journal article" date="2012" name="PLoS Genet.">
        <title>Comparative analysis of the genomes of two field isolates of the rice blast fungus Magnaporthe oryzae.</title>
        <authorList>
            <person name="Xue M."/>
            <person name="Yang J."/>
            <person name="Li Z."/>
            <person name="Hu S."/>
            <person name="Yao N."/>
            <person name="Dean R.A."/>
            <person name="Zhao W."/>
            <person name="Shen M."/>
            <person name="Zhang H."/>
            <person name="Li C."/>
            <person name="Liu L."/>
            <person name="Cao L."/>
            <person name="Xu X."/>
            <person name="Xing Y."/>
            <person name="Hsiang T."/>
            <person name="Zhang Z."/>
            <person name="Xu J.R."/>
            <person name="Peng Y.L."/>
        </authorList>
    </citation>
    <scope>NUCLEOTIDE SEQUENCE</scope>
    <source>
        <strain evidence="5">Y34</strain>
    </source>
</reference>
<dbReference type="PROSITE" id="PS50157">
    <property type="entry name" value="ZINC_FINGER_C2H2_2"/>
    <property type="match status" value="1"/>
</dbReference>
<protein>
    <recommendedName>
        <fullName evidence="4">C2H2-type domain-containing protein</fullName>
    </recommendedName>
</protein>
<feature type="compositionally biased region" description="Basic and acidic residues" evidence="2">
    <location>
        <begin position="79"/>
        <end position="98"/>
    </location>
</feature>
<evidence type="ECO:0000256" key="1">
    <source>
        <dbReference type="PROSITE-ProRule" id="PRU00042"/>
    </source>
</evidence>
<dbReference type="AlphaFoldDB" id="A0AA97NNE1"/>
<keyword evidence="1" id="KW-0863">Zinc-finger</keyword>